<evidence type="ECO:0000313" key="12">
    <source>
        <dbReference type="EMBL" id="PWA80656.1"/>
    </source>
</evidence>
<dbReference type="GO" id="GO:0005524">
    <property type="term" value="F:ATP binding"/>
    <property type="evidence" value="ECO:0007669"/>
    <property type="project" value="UniProtKB-KW"/>
</dbReference>
<dbReference type="AlphaFoldDB" id="A0A2U1P4H0"/>
<comment type="similarity">
    <text evidence="2">Belongs to the ABC transporter superfamily. ABCG family. PDR (TC 3.A.1.205) subfamily.</text>
</comment>
<keyword evidence="3" id="KW-0813">Transport</keyword>
<feature type="domain" description="ABC transporter" evidence="11">
    <location>
        <begin position="185"/>
        <end position="449"/>
    </location>
</feature>
<evidence type="ECO:0000256" key="8">
    <source>
        <dbReference type="ARBA" id="ARBA00022989"/>
    </source>
</evidence>
<dbReference type="EMBL" id="PKPP01001692">
    <property type="protein sequence ID" value="PWA80656.1"/>
    <property type="molecule type" value="Genomic_DNA"/>
</dbReference>
<dbReference type="InterPro" id="IPR027417">
    <property type="entry name" value="P-loop_NTPase"/>
</dbReference>
<proteinExistence type="inferred from homology"/>
<feature type="transmembrane region" description="Helical" evidence="10">
    <location>
        <begin position="545"/>
        <end position="566"/>
    </location>
</feature>
<dbReference type="InterPro" id="IPR003593">
    <property type="entry name" value="AAA+_ATPase"/>
</dbReference>
<dbReference type="Proteomes" id="UP000245207">
    <property type="component" value="Unassembled WGS sequence"/>
</dbReference>
<protein>
    <submittedName>
        <fullName evidence="12">Pleiotropic drug resistance protein 1</fullName>
    </submittedName>
</protein>
<feature type="transmembrane region" description="Helical" evidence="10">
    <location>
        <begin position="688"/>
        <end position="711"/>
    </location>
</feature>
<dbReference type="GO" id="GO:0016020">
    <property type="term" value="C:membrane"/>
    <property type="evidence" value="ECO:0007669"/>
    <property type="project" value="UniProtKB-SubCell"/>
</dbReference>
<keyword evidence="4 10" id="KW-0812">Transmembrane</keyword>
<feature type="transmembrane region" description="Helical" evidence="10">
    <location>
        <begin position="578"/>
        <end position="602"/>
    </location>
</feature>
<gene>
    <name evidence="12" type="ORF">CTI12_AA193370</name>
</gene>
<dbReference type="Pfam" id="PF08370">
    <property type="entry name" value="PDR_assoc"/>
    <property type="match status" value="1"/>
</dbReference>
<evidence type="ECO:0000313" key="13">
    <source>
        <dbReference type="Proteomes" id="UP000245207"/>
    </source>
</evidence>
<dbReference type="InterPro" id="IPR013525">
    <property type="entry name" value="ABC2_TM"/>
</dbReference>
<keyword evidence="13" id="KW-1185">Reference proteome</keyword>
<name>A0A2U1P4H0_ARTAN</name>
<evidence type="ECO:0000256" key="10">
    <source>
        <dbReference type="SAM" id="Phobius"/>
    </source>
</evidence>
<keyword evidence="7" id="KW-0067">ATP-binding</keyword>
<feature type="transmembrane region" description="Helical" evidence="10">
    <location>
        <begin position="718"/>
        <end position="737"/>
    </location>
</feature>
<evidence type="ECO:0000256" key="9">
    <source>
        <dbReference type="ARBA" id="ARBA00023136"/>
    </source>
</evidence>
<dbReference type="Pfam" id="PF00005">
    <property type="entry name" value="ABC_tran"/>
    <property type="match status" value="1"/>
</dbReference>
<evidence type="ECO:0000256" key="7">
    <source>
        <dbReference type="ARBA" id="ARBA00022840"/>
    </source>
</evidence>
<dbReference type="Gene3D" id="3.40.50.300">
    <property type="entry name" value="P-loop containing nucleotide triphosphate hydrolases"/>
    <property type="match status" value="1"/>
</dbReference>
<dbReference type="Pfam" id="PF19055">
    <property type="entry name" value="ABC2_membrane_7"/>
    <property type="match status" value="1"/>
</dbReference>
<dbReference type="InterPro" id="IPR003439">
    <property type="entry name" value="ABC_transporter-like_ATP-bd"/>
</dbReference>
<feature type="transmembrane region" description="Helical" evidence="10">
    <location>
        <begin position="663"/>
        <end position="682"/>
    </location>
</feature>
<keyword evidence="6" id="KW-0547">Nucleotide-binding</keyword>
<evidence type="ECO:0000256" key="4">
    <source>
        <dbReference type="ARBA" id="ARBA00022692"/>
    </source>
</evidence>
<keyword evidence="9 10" id="KW-0472">Membrane</keyword>
<dbReference type="PANTHER" id="PTHR48040:SF65">
    <property type="entry name" value="AAA+ ATPASE DOMAIN, PLANT PDR ABC TRANSPORTER ASSOCIATED, ABC TRANSPORTER, G1"/>
    <property type="match status" value="1"/>
</dbReference>
<dbReference type="STRING" id="35608.A0A2U1P4H0"/>
<dbReference type="PROSITE" id="PS50893">
    <property type="entry name" value="ABC_TRANSPORTER_2"/>
    <property type="match status" value="1"/>
</dbReference>
<reference evidence="12 13" key="1">
    <citation type="journal article" date="2018" name="Mol. Plant">
        <title>The genome of Artemisia annua provides insight into the evolution of Asteraceae family and artemisinin biosynthesis.</title>
        <authorList>
            <person name="Shen Q."/>
            <person name="Zhang L."/>
            <person name="Liao Z."/>
            <person name="Wang S."/>
            <person name="Yan T."/>
            <person name="Shi P."/>
            <person name="Liu M."/>
            <person name="Fu X."/>
            <person name="Pan Q."/>
            <person name="Wang Y."/>
            <person name="Lv Z."/>
            <person name="Lu X."/>
            <person name="Zhang F."/>
            <person name="Jiang W."/>
            <person name="Ma Y."/>
            <person name="Chen M."/>
            <person name="Hao X."/>
            <person name="Li L."/>
            <person name="Tang Y."/>
            <person name="Lv G."/>
            <person name="Zhou Y."/>
            <person name="Sun X."/>
            <person name="Brodelius P.E."/>
            <person name="Rose J.K.C."/>
            <person name="Tang K."/>
        </authorList>
    </citation>
    <scope>NUCLEOTIDE SEQUENCE [LARGE SCALE GENOMIC DNA]</scope>
    <source>
        <strain evidence="13">cv. Huhao1</strain>
        <tissue evidence="12">Leaf</tissue>
    </source>
</reference>
<keyword evidence="8 10" id="KW-1133">Transmembrane helix</keyword>
<sequence>MDGSDIYKAANSMRLGSLRAVSTSSLRHESASAWSNSGMDIFSREEDDEEVLKWASLEKLPTFDRLKKGLLFGSTGPSNEVNVDSLGTNDRRHLLDRLVNVADEDNEKFLLKLRARLDRVGIGLPTIEIKFEHVTVEADINTGSRALPSFINFHIDLLEGLLSLFHLLPNSKRHITILDDVSGVIKPKRSMTVYSSVKNERSSLTALLRQRMTLLLGPPSSGKTTLLLSLAGKLAKELTISGKVTYNGHELHEFVPEKTSAYISQHDVHIGEMTVRETLAFSARCQGIGSRYEMLAELSRRERDAKIKPDPDLDIYMKTNKDPRLWPTLLGLDTCADTMIGDQMIRGISGGQKKRVTTGEMIVGPSKVFLMDEISTGLDSSTTFQIVKSLKEFLHILEGTAVISLLQPAPETYDLFDDIILMTDGKIVYQGPREHVLDFFESMGFRCPERKGVADFLQEVTSKKDQQQYWMRRDDPYRFLTAEEFAKAYQSFHVGMKLENDLTTPYDKSKSHPAALATEKYGLNKIELLKACTDREILLMKRNSFVYFFKLFQLTIMSFIAMTVFLRTEMHKHDLQVGGVYIGALYFGLITIMLNGMSEISMTITKLPVFYKQRDFLFYPSWAYAIPSCIIKIPVLFLEAGVWTIITYYVIGFDPNVSRFFKQFLIFFLVNQMSSGLFRFIGAMGRNMIIANTFGSFAILLVFALGGFVLSRDEVKDWWLWGYWTSPLMYAMNGIIVNEFLGHSWRAPLNGTTLGKQVISARGFFADAYWYWIAVAALIGFILVFNFCYALSLSFLNAVEWYDARETSYFGQRVFCRRLLVLDCSRGLDRLHSRLQLLLCVVSLLPQWRDIEKDKQRKEKLKQVCFKLNATLKDREEVIGELEKARGVVFETIRFMKAMQKHDLEQAKKLPRC</sequence>
<organism evidence="12 13">
    <name type="scientific">Artemisia annua</name>
    <name type="common">Sweet wormwood</name>
    <dbReference type="NCBI Taxonomy" id="35608"/>
    <lineage>
        <taxon>Eukaryota</taxon>
        <taxon>Viridiplantae</taxon>
        <taxon>Streptophyta</taxon>
        <taxon>Embryophyta</taxon>
        <taxon>Tracheophyta</taxon>
        <taxon>Spermatophyta</taxon>
        <taxon>Magnoliopsida</taxon>
        <taxon>eudicotyledons</taxon>
        <taxon>Gunneridae</taxon>
        <taxon>Pentapetalae</taxon>
        <taxon>asterids</taxon>
        <taxon>campanulids</taxon>
        <taxon>Asterales</taxon>
        <taxon>Asteraceae</taxon>
        <taxon>Asteroideae</taxon>
        <taxon>Anthemideae</taxon>
        <taxon>Artemisiinae</taxon>
        <taxon>Artemisia</taxon>
    </lineage>
</organism>
<dbReference type="SMART" id="SM00382">
    <property type="entry name" value="AAA"/>
    <property type="match status" value="1"/>
</dbReference>
<feature type="transmembrane region" description="Helical" evidence="10">
    <location>
        <begin position="769"/>
        <end position="796"/>
    </location>
</feature>
<dbReference type="SUPFAM" id="SSF52540">
    <property type="entry name" value="P-loop containing nucleoside triphosphate hydrolases"/>
    <property type="match status" value="1"/>
</dbReference>
<evidence type="ECO:0000256" key="6">
    <source>
        <dbReference type="ARBA" id="ARBA00022741"/>
    </source>
</evidence>
<dbReference type="GO" id="GO:0140359">
    <property type="term" value="F:ABC-type transporter activity"/>
    <property type="evidence" value="ECO:0007669"/>
    <property type="project" value="InterPro"/>
</dbReference>
<dbReference type="InterPro" id="IPR043926">
    <property type="entry name" value="ABCG_dom"/>
</dbReference>
<evidence type="ECO:0000259" key="11">
    <source>
        <dbReference type="PROSITE" id="PS50893"/>
    </source>
</evidence>
<dbReference type="Pfam" id="PF01061">
    <property type="entry name" value="ABC2_membrane"/>
    <property type="match status" value="1"/>
</dbReference>
<dbReference type="InterPro" id="IPR013581">
    <property type="entry name" value="PDR_assoc"/>
</dbReference>
<evidence type="ECO:0000256" key="2">
    <source>
        <dbReference type="ARBA" id="ARBA00006012"/>
    </source>
</evidence>
<comment type="caution">
    <text evidence="12">The sequence shown here is derived from an EMBL/GenBank/DDBJ whole genome shotgun (WGS) entry which is preliminary data.</text>
</comment>
<comment type="subcellular location">
    <subcellularLocation>
        <location evidence="1">Membrane</location>
        <topology evidence="1">Multi-pass membrane protein</topology>
    </subcellularLocation>
</comment>
<dbReference type="PANTHER" id="PTHR48040">
    <property type="entry name" value="PLEIOTROPIC DRUG RESISTANCE PROTEIN 1-LIKE ISOFORM X1"/>
    <property type="match status" value="1"/>
</dbReference>
<accession>A0A2U1P4H0</accession>
<evidence type="ECO:0000256" key="1">
    <source>
        <dbReference type="ARBA" id="ARBA00004141"/>
    </source>
</evidence>
<evidence type="ECO:0000256" key="5">
    <source>
        <dbReference type="ARBA" id="ARBA00022737"/>
    </source>
</evidence>
<keyword evidence="5" id="KW-0677">Repeat</keyword>
<dbReference type="FunFam" id="3.40.50.300:FF:000179">
    <property type="entry name" value="ABC transporter G family member 34"/>
    <property type="match status" value="1"/>
</dbReference>
<feature type="transmembrane region" description="Helical" evidence="10">
    <location>
        <begin position="622"/>
        <end position="651"/>
    </location>
</feature>
<dbReference type="GO" id="GO:0016887">
    <property type="term" value="F:ATP hydrolysis activity"/>
    <property type="evidence" value="ECO:0007669"/>
    <property type="project" value="InterPro"/>
</dbReference>
<evidence type="ECO:0000256" key="3">
    <source>
        <dbReference type="ARBA" id="ARBA00022448"/>
    </source>
</evidence>
<dbReference type="OrthoDB" id="66620at2759"/>